<feature type="region of interest" description="Disordered" evidence="1">
    <location>
        <begin position="187"/>
        <end position="250"/>
    </location>
</feature>
<proteinExistence type="predicted"/>
<feature type="compositionally biased region" description="Polar residues" evidence="1">
    <location>
        <begin position="211"/>
        <end position="229"/>
    </location>
</feature>
<evidence type="ECO:0000313" key="2">
    <source>
        <dbReference type="EMBL" id="KAL0961574.1"/>
    </source>
</evidence>
<evidence type="ECO:0000313" key="3">
    <source>
        <dbReference type="Proteomes" id="UP001557470"/>
    </source>
</evidence>
<keyword evidence="3" id="KW-1185">Reference proteome</keyword>
<feature type="compositionally biased region" description="Basic residues" evidence="1">
    <location>
        <begin position="241"/>
        <end position="250"/>
    </location>
</feature>
<dbReference type="PANTHER" id="PTHR33480:SF5">
    <property type="entry name" value="SI:DKEY-51D8.9"/>
    <property type="match status" value="1"/>
</dbReference>
<protein>
    <submittedName>
        <fullName evidence="2">Uncharacterized protein</fullName>
    </submittedName>
</protein>
<organism evidence="2 3">
    <name type="scientific">Umbra pygmaea</name>
    <name type="common">Eastern mudminnow</name>
    <dbReference type="NCBI Taxonomy" id="75934"/>
    <lineage>
        <taxon>Eukaryota</taxon>
        <taxon>Metazoa</taxon>
        <taxon>Chordata</taxon>
        <taxon>Craniata</taxon>
        <taxon>Vertebrata</taxon>
        <taxon>Euteleostomi</taxon>
        <taxon>Actinopterygii</taxon>
        <taxon>Neopterygii</taxon>
        <taxon>Teleostei</taxon>
        <taxon>Protacanthopterygii</taxon>
        <taxon>Esociformes</taxon>
        <taxon>Umbridae</taxon>
        <taxon>Umbra</taxon>
    </lineage>
</organism>
<gene>
    <name evidence="2" type="ORF">UPYG_G00355070</name>
</gene>
<name>A0ABD0VVU1_UMBPY</name>
<feature type="compositionally biased region" description="Acidic residues" evidence="1">
    <location>
        <begin position="189"/>
        <end position="208"/>
    </location>
</feature>
<dbReference type="AlphaFoldDB" id="A0ABD0VVU1"/>
<comment type="caution">
    <text evidence="2">The sequence shown here is derived from an EMBL/GenBank/DDBJ whole genome shotgun (WGS) entry which is preliminary data.</text>
</comment>
<accession>A0ABD0VVU1</accession>
<evidence type="ECO:0000256" key="1">
    <source>
        <dbReference type="SAM" id="MobiDB-lite"/>
    </source>
</evidence>
<dbReference type="PANTHER" id="PTHR33480">
    <property type="entry name" value="SET DOMAIN-CONTAINING PROTEIN-RELATED"/>
    <property type="match status" value="1"/>
</dbReference>
<reference evidence="2 3" key="1">
    <citation type="submission" date="2024-06" db="EMBL/GenBank/DDBJ databases">
        <authorList>
            <person name="Pan Q."/>
            <person name="Wen M."/>
            <person name="Jouanno E."/>
            <person name="Zahm M."/>
            <person name="Klopp C."/>
            <person name="Cabau C."/>
            <person name="Louis A."/>
            <person name="Berthelot C."/>
            <person name="Parey E."/>
            <person name="Roest Crollius H."/>
            <person name="Montfort J."/>
            <person name="Robinson-Rechavi M."/>
            <person name="Bouchez O."/>
            <person name="Lampietro C."/>
            <person name="Lopez Roques C."/>
            <person name="Donnadieu C."/>
            <person name="Postlethwait J."/>
            <person name="Bobe J."/>
            <person name="Verreycken H."/>
            <person name="Guiguen Y."/>
        </authorList>
    </citation>
    <scope>NUCLEOTIDE SEQUENCE [LARGE SCALE GENOMIC DNA]</scope>
    <source>
        <strain evidence="2">Up_M1</strain>
        <tissue evidence="2">Testis</tissue>
    </source>
</reference>
<feature type="non-terminal residue" evidence="2">
    <location>
        <position position="271"/>
    </location>
</feature>
<sequence>MPLSAFVLRDTSDPHQDVNLALSTLEQKLCRHFSRIEIQGKRGRKVPILLTPAMKESLELLVEKREECGVLKKNTYLFAVPGSMSNYRGSDCLQQFVKDCGIKNTMSLTSTKLRKHVATLSKVLNLKDTELDQLADFLGHDVRVHRQYYRLPEGTLQLAKMSKIFMALEQGRLGEFKGKNLDDIHIDPNEEIEVDQEPEENEESEDECGDKNSTADVTTQMTESTQSGNCDKPCAVYSQKTGRKPFQRRPWKKDEIDAVEKHLKTFLLRCQ</sequence>
<dbReference type="EMBL" id="JAGEUA010000230">
    <property type="protein sequence ID" value="KAL0961574.1"/>
    <property type="molecule type" value="Genomic_DNA"/>
</dbReference>
<dbReference type="Proteomes" id="UP001557470">
    <property type="component" value="Unassembled WGS sequence"/>
</dbReference>